<evidence type="ECO:0000313" key="2">
    <source>
        <dbReference type="Proteomes" id="UP001150581"/>
    </source>
</evidence>
<gene>
    <name evidence="1" type="primary">rad17</name>
    <name evidence="1" type="ORF">LPJ66_006894</name>
</gene>
<comment type="caution">
    <text evidence="1">The sequence shown here is derived from an EMBL/GenBank/DDBJ whole genome shotgun (WGS) entry which is preliminary data.</text>
</comment>
<proteinExistence type="predicted"/>
<dbReference type="EMBL" id="JANBPG010001150">
    <property type="protein sequence ID" value="KAJ1891480.1"/>
    <property type="molecule type" value="Genomic_DNA"/>
</dbReference>
<evidence type="ECO:0000313" key="1">
    <source>
        <dbReference type="EMBL" id="KAJ1891480.1"/>
    </source>
</evidence>
<keyword evidence="2" id="KW-1185">Reference proteome</keyword>
<accession>A0ACC1IEQ3</accession>
<dbReference type="Proteomes" id="UP001150581">
    <property type="component" value="Unassembled WGS sequence"/>
</dbReference>
<organism evidence="1 2">
    <name type="scientific">Kickxella alabastrina</name>
    <dbReference type="NCBI Taxonomy" id="61397"/>
    <lineage>
        <taxon>Eukaryota</taxon>
        <taxon>Fungi</taxon>
        <taxon>Fungi incertae sedis</taxon>
        <taxon>Zoopagomycota</taxon>
        <taxon>Kickxellomycotina</taxon>
        <taxon>Kickxellomycetes</taxon>
        <taxon>Kickxellales</taxon>
        <taxon>Kickxellaceae</taxon>
        <taxon>Kickxella</taxon>
    </lineage>
</organism>
<reference evidence="1" key="1">
    <citation type="submission" date="2022-07" db="EMBL/GenBank/DDBJ databases">
        <title>Phylogenomic reconstructions and comparative analyses of Kickxellomycotina fungi.</title>
        <authorList>
            <person name="Reynolds N.K."/>
            <person name="Stajich J.E."/>
            <person name="Barry K."/>
            <person name="Grigoriev I.V."/>
            <person name="Crous P."/>
            <person name="Smith M.E."/>
        </authorList>
    </citation>
    <scope>NUCLEOTIDE SEQUENCE</scope>
    <source>
        <strain evidence="1">Benny 63K</strain>
    </source>
</reference>
<name>A0ACC1IEQ3_9FUNG</name>
<protein>
    <submittedName>
        <fullName evidence="1">RFC checkpoint protein Rad17</fullName>
    </submittedName>
</protein>
<sequence>MSHKTRLRSSKDYNKETQKEAIPLVALSNDDMMDDMDFEIDSDLEALIEECSQPEPRHSNSNTSSQVSKSPQPEQARHIGGGSGNNSQANKCAEKMRPPVSTAKRRPITDRPRFKLANPRQTAEKQRPMDDGADDRGELWWQRYAPETVGDLAVHAGKISQVRGWLSMAADAAASGGRNGSGVFRILVVEGAAGTCKSTCVRVLAHELSLDVVEWINPLSTQAPLAGQPEPGDDESSVVRQFGNFLMRAERYAALPTATNGAQRTHGRRIILVDDLPNIGHRETRDAFRQALLRFISLPVQQSCPLVMVVTEAFAAQQALDGGGGIETKRRFRESDRDTHSDISVWSAADVVPGAVFNSAFCQTIKFNPVAPTIVARGLKRILHLRAGLGASAKFSVECLAAVRSISEQCRGDMRSAITMLQMAQMAPMAQGEPPGHSRKRRRPGTTAAKVIGMAGTRRNGISAEPRRVALDLFHAAGKVLYAKRMAAGALMDNSGLGRGRLESDPSGILDSVATDLGTFQLFIHENNLDFCSSIDEAAAAADGFSEADALASTARAMGSRGGAQAAADSYAAMLAVHGYMHVRGHPLLLDQGARQNVVQSRGMVAFRKPQFFEAYRAQVANERLCAEPMAAEALLGARGRGFFDELSLRVRIALARRPLPAANGDDVALLRRLAQVAMVDVPADALALSGPSGSGSGSGSGSDSGSELVTSARGVSRGLNRTRDARLLGTTLSLSLSSLQLKSSVIRKGRCPR</sequence>